<comment type="similarity">
    <text evidence="2">Belongs to the cytochrome P450 family.</text>
</comment>
<name>A0ABC8RA95_9AQUA</name>
<feature type="transmembrane region" description="Helical" evidence="8">
    <location>
        <begin position="6"/>
        <end position="28"/>
    </location>
</feature>
<evidence type="ECO:0000256" key="6">
    <source>
        <dbReference type="ARBA" id="ARBA00023004"/>
    </source>
</evidence>
<evidence type="ECO:0000256" key="8">
    <source>
        <dbReference type="SAM" id="Phobius"/>
    </source>
</evidence>
<evidence type="ECO:0000313" key="9">
    <source>
        <dbReference type="EMBL" id="CAK9141610.1"/>
    </source>
</evidence>
<dbReference type="EMBL" id="CAUOFW020001157">
    <property type="protein sequence ID" value="CAK9141610.1"/>
    <property type="molecule type" value="Genomic_DNA"/>
</dbReference>
<dbReference type="Pfam" id="PF00067">
    <property type="entry name" value="p450"/>
    <property type="match status" value="1"/>
</dbReference>
<dbReference type="Proteomes" id="UP001642360">
    <property type="component" value="Unassembled WGS sequence"/>
</dbReference>
<organism evidence="9 10">
    <name type="scientific">Ilex paraguariensis</name>
    <name type="common">yerba mate</name>
    <dbReference type="NCBI Taxonomy" id="185542"/>
    <lineage>
        <taxon>Eukaryota</taxon>
        <taxon>Viridiplantae</taxon>
        <taxon>Streptophyta</taxon>
        <taxon>Embryophyta</taxon>
        <taxon>Tracheophyta</taxon>
        <taxon>Spermatophyta</taxon>
        <taxon>Magnoliopsida</taxon>
        <taxon>eudicotyledons</taxon>
        <taxon>Gunneridae</taxon>
        <taxon>Pentapetalae</taxon>
        <taxon>asterids</taxon>
        <taxon>campanulids</taxon>
        <taxon>Aquifoliales</taxon>
        <taxon>Aquifoliaceae</taxon>
        <taxon>Ilex</taxon>
    </lineage>
</organism>
<keyword evidence="7" id="KW-0503">Monooxygenase</keyword>
<evidence type="ECO:0000256" key="7">
    <source>
        <dbReference type="ARBA" id="ARBA00023033"/>
    </source>
</evidence>
<keyword evidence="10" id="KW-1185">Reference proteome</keyword>
<dbReference type="SUPFAM" id="SSF48264">
    <property type="entry name" value="Cytochrome P450"/>
    <property type="match status" value="1"/>
</dbReference>
<comment type="cofactor">
    <cofactor evidence="1">
        <name>heme</name>
        <dbReference type="ChEBI" id="CHEBI:30413"/>
    </cofactor>
</comment>
<dbReference type="AlphaFoldDB" id="A0ABC8RA95"/>
<keyword evidence="3" id="KW-0349">Heme</keyword>
<accession>A0ABC8RA95</accession>
<evidence type="ECO:0008006" key="11">
    <source>
        <dbReference type="Google" id="ProtNLM"/>
    </source>
</evidence>
<keyword evidence="5" id="KW-0560">Oxidoreductase</keyword>
<evidence type="ECO:0000256" key="3">
    <source>
        <dbReference type="ARBA" id="ARBA00022617"/>
    </source>
</evidence>
<dbReference type="Gene3D" id="1.10.630.10">
    <property type="entry name" value="Cytochrome P450"/>
    <property type="match status" value="1"/>
</dbReference>
<reference evidence="9 10" key="1">
    <citation type="submission" date="2024-02" db="EMBL/GenBank/DDBJ databases">
        <authorList>
            <person name="Vignale AGUSTIN F."/>
            <person name="Sosa J E."/>
            <person name="Modenutti C."/>
        </authorList>
    </citation>
    <scope>NUCLEOTIDE SEQUENCE [LARGE SCALE GENOMIC DNA]</scope>
</reference>
<keyword evidence="8" id="KW-1133">Transmembrane helix</keyword>
<dbReference type="PANTHER" id="PTHR47955">
    <property type="entry name" value="CYTOCHROME P450 FAMILY 71 PROTEIN"/>
    <property type="match status" value="1"/>
</dbReference>
<keyword evidence="8" id="KW-0812">Transmembrane</keyword>
<dbReference type="InterPro" id="IPR036396">
    <property type="entry name" value="Cyt_P450_sf"/>
</dbReference>
<evidence type="ECO:0000256" key="2">
    <source>
        <dbReference type="ARBA" id="ARBA00010617"/>
    </source>
</evidence>
<gene>
    <name evidence="9" type="ORF">ILEXP_LOCUS9203</name>
</gene>
<protein>
    <recommendedName>
        <fullName evidence="11">Cytochrome P450</fullName>
    </recommendedName>
</protein>
<sequence length="302" mass="34727">MAIFTFTISWLPLLLLLSLPLLYLCLLYPKKKDQKGAKLPPCPPRFPIIGNLHQIGKLPHQSLWQLSQKYGPIMLLQLGNSPTLVISSADMAKEVLKTHDVDFCSRPPSPGAKRLTYNFSDMAFTPYSDHWREMRRIFVTGLLNSNRAQSFRQAREVEMNNLINSLLLASPDPVDLDEQIYSYMDAFLGTAALGKSYRGKQFNGQNSKDVLEETMRLMDGFSAEDFFPWIGKMVDTLNGQRARLEKCFSNLDGYFRMMLEEHLHHERPKVEYEDFVDVLIRLSKDETGPFRLTNDRMKGILL</sequence>
<proteinExistence type="inferred from homology"/>
<dbReference type="PRINTS" id="PR00463">
    <property type="entry name" value="EP450I"/>
</dbReference>
<keyword evidence="4" id="KW-0479">Metal-binding</keyword>
<evidence type="ECO:0000256" key="4">
    <source>
        <dbReference type="ARBA" id="ARBA00022723"/>
    </source>
</evidence>
<feature type="non-terminal residue" evidence="9">
    <location>
        <position position="302"/>
    </location>
</feature>
<dbReference type="GO" id="GO:0004497">
    <property type="term" value="F:monooxygenase activity"/>
    <property type="evidence" value="ECO:0007669"/>
    <property type="project" value="UniProtKB-KW"/>
</dbReference>
<dbReference type="PANTHER" id="PTHR47955:SF19">
    <property type="entry name" value="CYTOCHROME P450 71A9-LIKE ISOFORM X1"/>
    <property type="match status" value="1"/>
</dbReference>
<evidence type="ECO:0000256" key="1">
    <source>
        <dbReference type="ARBA" id="ARBA00001971"/>
    </source>
</evidence>
<evidence type="ECO:0000313" key="10">
    <source>
        <dbReference type="Proteomes" id="UP001642360"/>
    </source>
</evidence>
<dbReference type="InterPro" id="IPR002401">
    <property type="entry name" value="Cyt_P450_E_grp-I"/>
</dbReference>
<comment type="caution">
    <text evidence="9">The sequence shown here is derived from an EMBL/GenBank/DDBJ whole genome shotgun (WGS) entry which is preliminary data.</text>
</comment>
<keyword evidence="6" id="KW-0408">Iron</keyword>
<evidence type="ECO:0000256" key="5">
    <source>
        <dbReference type="ARBA" id="ARBA00023002"/>
    </source>
</evidence>
<dbReference type="InterPro" id="IPR001128">
    <property type="entry name" value="Cyt_P450"/>
</dbReference>
<keyword evidence="8" id="KW-0472">Membrane</keyword>
<dbReference type="GO" id="GO:0046872">
    <property type="term" value="F:metal ion binding"/>
    <property type="evidence" value="ECO:0007669"/>
    <property type="project" value="UniProtKB-KW"/>
</dbReference>